<evidence type="ECO:0000313" key="2">
    <source>
        <dbReference type="EMBL" id="CAJ2501041.1"/>
    </source>
</evidence>
<dbReference type="Proteomes" id="UP001295740">
    <property type="component" value="Unassembled WGS sequence"/>
</dbReference>
<evidence type="ECO:0000259" key="1">
    <source>
        <dbReference type="PROSITE" id="PS50181"/>
    </source>
</evidence>
<dbReference type="AlphaFoldDB" id="A0AAI8VAY4"/>
<feature type="domain" description="F-box" evidence="1">
    <location>
        <begin position="2"/>
        <end position="47"/>
    </location>
</feature>
<accession>A0AAI8VAY4</accession>
<dbReference type="Pfam" id="PF12937">
    <property type="entry name" value="F-box-like"/>
    <property type="match status" value="1"/>
</dbReference>
<protein>
    <submittedName>
        <fullName evidence="2">Uu.00g038940.m01.CDS01</fullName>
    </submittedName>
</protein>
<proteinExistence type="predicted"/>
<gene>
    <name evidence="2" type="ORF">KHLLAP_LOCUS1509</name>
</gene>
<dbReference type="EMBL" id="CAUWAG010000003">
    <property type="protein sequence ID" value="CAJ2501041.1"/>
    <property type="molecule type" value="Genomic_DNA"/>
</dbReference>
<keyword evidence="3" id="KW-1185">Reference proteome</keyword>
<reference evidence="2" key="1">
    <citation type="submission" date="2023-10" db="EMBL/GenBank/DDBJ databases">
        <authorList>
            <person name="Hackl T."/>
        </authorList>
    </citation>
    <scope>NUCLEOTIDE SEQUENCE</scope>
</reference>
<evidence type="ECO:0000313" key="3">
    <source>
        <dbReference type="Proteomes" id="UP001295740"/>
    </source>
</evidence>
<sequence length="416" mass="46596">MSGQLPTLPAELLSLVFEHADRGSLSRIARCSRYLYEVAAPFLYRHIELAGLTSKTQSVGRVTAVATLLLRRPDLASCVRHCRFIPGARYSWGNLDPEIDVSEETADQDLEARLGEVVSQSSHAASVKDAITAASHSTREHIDWLKKAEPDVKGAWHEDSLLALVLPRLSNLETLRLDHFACERTRQMLLRVAGGEKPFDAKPALTRLEYIVFHASRDVWMEYGRLFTPVFLIPSVRAIYHSASTTKPGSHEYNEQGIPDKVLADSSPGSSGCTHLELHACRLSAVDMRNMLAKPKGLETFIYTVAPPVEHAPIAVSYPALWRALLLQSETLENIWIDDFRREGWIELDEDDYDPIRTFKDFPRLKRLRIPDDNYFSASLDNLTGGDDDLGGGNFEDGLTALPAGLEVPWCLWKDF</sequence>
<dbReference type="PROSITE" id="PS50181">
    <property type="entry name" value="FBOX"/>
    <property type="match status" value="1"/>
</dbReference>
<comment type="caution">
    <text evidence="2">The sequence shown here is derived from an EMBL/GenBank/DDBJ whole genome shotgun (WGS) entry which is preliminary data.</text>
</comment>
<dbReference type="InterPro" id="IPR001810">
    <property type="entry name" value="F-box_dom"/>
</dbReference>
<organism evidence="2 3">
    <name type="scientific">Anthostomella pinea</name>
    <dbReference type="NCBI Taxonomy" id="933095"/>
    <lineage>
        <taxon>Eukaryota</taxon>
        <taxon>Fungi</taxon>
        <taxon>Dikarya</taxon>
        <taxon>Ascomycota</taxon>
        <taxon>Pezizomycotina</taxon>
        <taxon>Sordariomycetes</taxon>
        <taxon>Xylariomycetidae</taxon>
        <taxon>Xylariales</taxon>
        <taxon>Xylariaceae</taxon>
        <taxon>Anthostomella</taxon>
    </lineage>
</organism>
<name>A0AAI8VAY4_9PEZI</name>